<dbReference type="InterPro" id="IPR047057">
    <property type="entry name" value="MerR_fam"/>
</dbReference>
<dbReference type="CDD" id="cd01104">
    <property type="entry name" value="HTH_MlrA-CarA"/>
    <property type="match status" value="1"/>
</dbReference>
<dbReference type="InterPro" id="IPR036594">
    <property type="entry name" value="Meth_synthase_dom"/>
</dbReference>
<evidence type="ECO:0000313" key="6">
    <source>
        <dbReference type="EMBL" id="MCM3713631.1"/>
    </source>
</evidence>
<evidence type="ECO:0000256" key="2">
    <source>
        <dbReference type="ARBA" id="ARBA00023125"/>
    </source>
</evidence>
<evidence type="ECO:0000259" key="4">
    <source>
        <dbReference type="PROSITE" id="PS50937"/>
    </source>
</evidence>
<evidence type="ECO:0000259" key="5">
    <source>
        <dbReference type="PROSITE" id="PS51332"/>
    </source>
</evidence>
<dbReference type="InterPro" id="IPR000551">
    <property type="entry name" value="MerR-type_HTH_dom"/>
</dbReference>
<keyword evidence="3" id="KW-0804">Transcription</keyword>
<dbReference type="PROSITE" id="PS51332">
    <property type="entry name" value="B12_BINDING"/>
    <property type="match status" value="1"/>
</dbReference>
<sequence>MTSKEGKYNIKAISTMLGIQAGTLRAWERRYRIVKPIRNAAGHRLYSDEHVAILRWLLDKVNKGFTIGQAVGLLEKDHAVSLNSQQEARYEDYAARLGDDMLTALLAFREREAHDLLNQAFSMFSVDKVTVDILGALLIKVGELRKNEEISLAGEQFVTTFLRTKIGMILHSFPVDGFLPRVVTVCGPDEADEWGLMSYKLFLRQKGFEVICLGKKIPADDVEQVIKEVEARMFFTSCMKDGNLPDVMDLIRRLSEAYPQLIIGAGGKAIEQHGPAEKYRVGSTRPEWESWLQKQLRG</sequence>
<comment type="caution">
    <text evidence="6">The sequence shown here is derived from an EMBL/GenBank/DDBJ whole genome shotgun (WGS) entry which is preliminary data.</text>
</comment>
<dbReference type="InterPro" id="IPR036724">
    <property type="entry name" value="Cobalamin-bd_sf"/>
</dbReference>
<dbReference type="GO" id="GO:0046872">
    <property type="term" value="F:metal ion binding"/>
    <property type="evidence" value="ECO:0007669"/>
    <property type="project" value="InterPro"/>
</dbReference>
<dbReference type="SUPFAM" id="SSF52242">
    <property type="entry name" value="Cobalamin (vitamin B12)-binding domain"/>
    <property type="match status" value="1"/>
</dbReference>
<dbReference type="Pfam" id="PF02607">
    <property type="entry name" value="B12-binding_2"/>
    <property type="match status" value="1"/>
</dbReference>
<keyword evidence="7" id="KW-1185">Reference proteome</keyword>
<dbReference type="Proteomes" id="UP001139179">
    <property type="component" value="Unassembled WGS sequence"/>
</dbReference>
<keyword evidence="1" id="KW-0805">Transcription regulation</keyword>
<evidence type="ECO:0000256" key="1">
    <source>
        <dbReference type="ARBA" id="ARBA00023015"/>
    </source>
</evidence>
<name>A0A9X2INB7_9BACI</name>
<dbReference type="PANTHER" id="PTHR30204">
    <property type="entry name" value="REDOX-CYCLING DRUG-SENSING TRANSCRIPTIONAL ACTIVATOR SOXR"/>
    <property type="match status" value="1"/>
</dbReference>
<dbReference type="GO" id="GO:0003700">
    <property type="term" value="F:DNA-binding transcription factor activity"/>
    <property type="evidence" value="ECO:0007669"/>
    <property type="project" value="InterPro"/>
</dbReference>
<dbReference type="GO" id="GO:0031419">
    <property type="term" value="F:cobalamin binding"/>
    <property type="evidence" value="ECO:0007669"/>
    <property type="project" value="InterPro"/>
</dbReference>
<organism evidence="6 7">
    <name type="scientific">Halalkalibacter oceani</name>
    <dbReference type="NCBI Taxonomy" id="1653776"/>
    <lineage>
        <taxon>Bacteria</taxon>
        <taxon>Bacillati</taxon>
        <taxon>Bacillota</taxon>
        <taxon>Bacilli</taxon>
        <taxon>Bacillales</taxon>
        <taxon>Bacillaceae</taxon>
        <taxon>Halalkalibacter</taxon>
    </lineage>
</organism>
<dbReference type="SMART" id="SM00422">
    <property type="entry name" value="HTH_MERR"/>
    <property type="match status" value="1"/>
</dbReference>
<dbReference type="Gene3D" id="1.10.1240.10">
    <property type="entry name" value="Methionine synthase domain"/>
    <property type="match status" value="1"/>
</dbReference>
<dbReference type="EMBL" id="JAMBOL010000003">
    <property type="protein sequence ID" value="MCM3713631.1"/>
    <property type="molecule type" value="Genomic_DNA"/>
</dbReference>
<proteinExistence type="predicted"/>
<keyword evidence="2" id="KW-0238">DNA-binding</keyword>
<gene>
    <name evidence="6" type="ORF">M3202_06005</name>
</gene>
<evidence type="ECO:0000313" key="7">
    <source>
        <dbReference type="Proteomes" id="UP001139179"/>
    </source>
</evidence>
<evidence type="ECO:0000256" key="3">
    <source>
        <dbReference type="ARBA" id="ARBA00023163"/>
    </source>
</evidence>
<feature type="domain" description="HTH merR-type" evidence="4">
    <location>
        <begin position="7"/>
        <end position="73"/>
    </location>
</feature>
<dbReference type="Gene3D" id="1.10.1660.10">
    <property type="match status" value="1"/>
</dbReference>
<dbReference type="PROSITE" id="PS50937">
    <property type="entry name" value="HTH_MERR_2"/>
    <property type="match status" value="1"/>
</dbReference>
<dbReference type="AlphaFoldDB" id="A0A9X2INB7"/>
<dbReference type="Pfam" id="PF02310">
    <property type="entry name" value="B12-binding"/>
    <property type="match status" value="1"/>
</dbReference>
<dbReference type="InterPro" id="IPR006158">
    <property type="entry name" value="Cobalamin-bd"/>
</dbReference>
<reference evidence="6" key="1">
    <citation type="submission" date="2022-05" db="EMBL/GenBank/DDBJ databases">
        <title>Comparative Genomics of Spacecraft Associated Microbes.</title>
        <authorList>
            <person name="Tran M.T."/>
            <person name="Wright A."/>
            <person name="Seuylemezian A."/>
            <person name="Eisen J."/>
            <person name="Coil D."/>
        </authorList>
    </citation>
    <scope>NUCLEOTIDE SEQUENCE</scope>
    <source>
        <strain evidence="6">214.1.1</strain>
    </source>
</reference>
<dbReference type="Pfam" id="PF13411">
    <property type="entry name" value="MerR_1"/>
    <property type="match status" value="1"/>
</dbReference>
<dbReference type="InterPro" id="IPR009061">
    <property type="entry name" value="DNA-bd_dom_put_sf"/>
</dbReference>
<dbReference type="PANTHER" id="PTHR30204:SF67">
    <property type="entry name" value="HTH-TYPE TRANSCRIPTIONAL REGULATOR MLRA-RELATED"/>
    <property type="match status" value="1"/>
</dbReference>
<feature type="domain" description="B12-binding" evidence="5">
    <location>
        <begin position="179"/>
        <end position="298"/>
    </location>
</feature>
<dbReference type="Gene3D" id="3.40.50.280">
    <property type="entry name" value="Cobalamin-binding domain"/>
    <property type="match status" value="1"/>
</dbReference>
<protein>
    <submittedName>
        <fullName evidence="6">MerR family transcriptional regulator</fullName>
    </submittedName>
</protein>
<dbReference type="GO" id="GO:0003677">
    <property type="term" value="F:DNA binding"/>
    <property type="evidence" value="ECO:0007669"/>
    <property type="project" value="UniProtKB-KW"/>
</dbReference>
<dbReference type="InterPro" id="IPR003759">
    <property type="entry name" value="Cbl-bd_cap"/>
</dbReference>
<dbReference type="SUPFAM" id="SSF46955">
    <property type="entry name" value="Putative DNA-binding domain"/>
    <property type="match status" value="1"/>
</dbReference>
<dbReference type="RefSeq" id="WP_251222435.1">
    <property type="nucleotide sequence ID" value="NZ_JAMBOL010000003.1"/>
</dbReference>
<accession>A0A9X2INB7</accession>